<dbReference type="GO" id="GO:0140662">
    <property type="term" value="F:ATP-dependent protein folding chaperone"/>
    <property type="evidence" value="ECO:0007669"/>
    <property type="project" value="InterPro"/>
</dbReference>
<dbReference type="CDD" id="cd10229">
    <property type="entry name" value="ASKHA_NBD_HSP70_HSPA12"/>
    <property type="match status" value="1"/>
</dbReference>
<evidence type="ECO:0000313" key="6">
    <source>
        <dbReference type="RefSeq" id="XP_022287096.1"/>
    </source>
</evidence>
<evidence type="ECO:0000313" key="5">
    <source>
        <dbReference type="RefSeq" id="XP_022287095.1"/>
    </source>
</evidence>
<dbReference type="PANTHER" id="PTHR14187">
    <property type="entry name" value="ALPHA KINASE/ELONGATION FACTOR 2 KINASE"/>
    <property type="match status" value="1"/>
</dbReference>
<keyword evidence="3" id="KW-0067">ATP-binding</keyword>
<dbReference type="AlphaFoldDB" id="A0A8B8A7G5"/>
<dbReference type="PRINTS" id="PR00301">
    <property type="entry name" value="HEATSHOCK70"/>
</dbReference>
<keyword evidence="2" id="KW-0547">Nucleotide-binding</keyword>
<dbReference type="Proteomes" id="UP000694844">
    <property type="component" value="Chromosome 6"/>
</dbReference>
<dbReference type="InterPro" id="IPR043129">
    <property type="entry name" value="ATPase_NBD"/>
</dbReference>
<dbReference type="OrthoDB" id="6064993at2759"/>
<dbReference type="RefSeq" id="XP_022287096.1">
    <property type="nucleotide sequence ID" value="XM_022431388.1"/>
</dbReference>
<dbReference type="Pfam" id="PF00012">
    <property type="entry name" value="HSP70"/>
    <property type="match status" value="1"/>
</dbReference>
<name>A0A8B8A7G5_CRAVI</name>
<protein>
    <submittedName>
        <fullName evidence="5 6">Heat shock 70 kDa protein 12B-like</fullName>
    </submittedName>
</protein>
<proteinExistence type="inferred from homology"/>
<comment type="similarity">
    <text evidence="1">Belongs to the heat shock protein 70 family.</text>
</comment>
<organism evidence="4 5">
    <name type="scientific">Crassostrea virginica</name>
    <name type="common">Eastern oyster</name>
    <dbReference type="NCBI Taxonomy" id="6565"/>
    <lineage>
        <taxon>Eukaryota</taxon>
        <taxon>Metazoa</taxon>
        <taxon>Spiralia</taxon>
        <taxon>Lophotrochozoa</taxon>
        <taxon>Mollusca</taxon>
        <taxon>Bivalvia</taxon>
        <taxon>Autobranchia</taxon>
        <taxon>Pteriomorphia</taxon>
        <taxon>Ostreida</taxon>
        <taxon>Ostreoidea</taxon>
        <taxon>Ostreidae</taxon>
        <taxon>Crassostrea</taxon>
    </lineage>
</organism>
<evidence type="ECO:0000256" key="1">
    <source>
        <dbReference type="ARBA" id="ARBA00007381"/>
    </source>
</evidence>
<dbReference type="RefSeq" id="XP_022287095.1">
    <property type="nucleotide sequence ID" value="XM_022431387.1"/>
</dbReference>
<evidence type="ECO:0000256" key="3">
    <source>
        <dbReference type="ARBA" id="ARBA00022840"/>
    </source>
</evidence>
<dbReference type="GeneID" id="111099893"/>
<dbReference type="GO" id="GO:0005524">
    <property type="term" value="F:ATP binding"/>
    <property type="evidence" value="ECO:0007669"/>
    <property type="project" value="UniProtKB-KW"/>
</dbReference>
<reference evidence="5 6" key="1">
    <citation type="submission" date="2025-04" db="UniProtKB">
        <authorList>
            <consortium name="RefSeq"/>
        </authorList>
    </citation>
    <scope>IDENTIFICATION</scope>
    <source>
        <tissue evidence="5 6">Whole sample</tissue>
    </source>
</reference>
<gene>
    <name evidence="5 6" type="primary">LOC111099893</name>
</gene>
<evidence type="ECO:0000313" key="4">
    <source>
        <dbReference type="Proteomes" id="UP000694844"/>
    </source>
</evidence>
<dbReference type="PANTHER" id="PTHR14187:SF5">
    <property type="entry name" value="HEAT SHOCK 70 KDA PROTEIN 12A"/>
    <property type="match status" value="1"/>
</dbReference>
<dbReference type="Gene3D" id="3.30.420.40">
    <property type="match status" value="2"/>
</dbReference>
<keyword evidence="4" id="KW-1185">Reference proteome</keyword>
<dbReference type="KEGG" id="cvn:111099893"/>
<sequence>MSKLMVVAIDFGTTFSGYSFSLRHEYNNDPLMISTVRWVSEAGIFEKTSSCILFNAAGNFDSFGFEAEENYANLSAINKHRDWYYFRRFKMMLYDKMELTRGTILEEDNGKKMEAMKVFSESISYFKRHFSDTCQKKSLKITDSEITWVITVPAIWNDSAKQFMREAGNKAGISDGDLIIALEPEAASLYCVRQPFERDSKNSSFGVFKPGSKYMLVDAGGGTIDIIVHEVQEDGTLKELHKANGGDWGGTRVDSSFTSLLTDIVGNDVFHEFTSVEKYDTITLMNAFEVKKRKFHPGGTNQVIFTIPATLREIYCKKHPSNTNKKEVMLSTRLKIEWIRDKMIFEAAVIKSLFDESCKKMIDHVHRLFELSSLKDVSTILLVGGFAESPVLQEAIRDAFQHKKVIIPQDAGLAVLKGAVLYGHQPNSITGRISKYTYGIRVALPFDSSIHPKSKKIMGNGLEKCTDCFDKHVSVDDLLEKEKQQEERTYLVFEPDEREIEFEIFCSINKEPTFTTDLGCHYLGKLTLDMPDISKGTNRGANVSMTFGGTEIKVTAVDKDDQEKIVSTTVDFLG</sequence>
<dbReference type="InterPro" id="IPR013126">
    <property type="entry name" value="Hsp_70_fam"/>
</dbReference>
<accession>A0A8B8A7G5</accession>
<dbReference type="SUPFAM" id="SSF53067">
    <property type="entry name" value="Actin-like ATPase domain"/>
    <property type="match status" value="2"/>
</dbReference>
<evidence type="ECO:0000256" key="2">
    <source>
        <dbReference type="ARBA" id="ARBA00022741"/>
    </source>
</evidence>